<proteinExistence type="inferred from homology"/>
<feature type="domain" description="Rod shape-determining protein MreC beta-barrel core" evidence="7">
    <location>
        <begin position="124"/>
        <end position="275"/>
    </location>
</feature>
<dbReference type="Proteomes" id="UP001197974">
    <property type="component" value="Chromosome"/>
</dbReference>
<evidence type="ECO:0000313" key="9">
    <source>
        <dbReference type="Proteomes" id="UP001197974"/>
    </source>
</evidence>
<dbReference type="PANTHER" id="PTHR34138:SF1">
    <property type="entry name" value="CELL SHAPE-DETERMINING PROTEIN MREC"/>
    <property type="match status" value="1"/>
</dbReference>
<dbReference type="InterPro" id="IPR007221">
    <property type="entry name" value="MreC"/>
</dbReference>
<dbReference type="Gene3D" id="2.40.10.340">
    <property type="entry name" value="Rod shape-determining protein MreC, domain 1"/>
    <property type="match status" value="1"/>
</dbReference>
<sequence length="294" mass="33187">MPQFFLNKKLIVLLVSIIVLVALIGFTLKEDREMTWPEKFLKDTVGLVQNVFHKPAQEVAGFFENVSHLKNTYTENEKLREKLEGYMAMEAQLERLEDDVQKLREKLNYEDQNLTSFEKISAVVYGRQKDQWLNYIYINKGSKDNVEKGDAVITTRGLIGKVKSVQEFEATVQLLSTESGNLNVSAHVLNEKNGEVFGIISGYDKEKEMLILENFDEKITEGDKVFSSGLGEVFTEGLAIGEVSEIDSDSYGLGDIAYVKPFAQFQNIDDVFVIKTDVGKPLDKEGQGNTEDTD</sequence>
<comment type="function">
    <text evidence="5">Involved in formation and maintenance of cell shape.</text>
</comment>
<dbReference type="Gene3D" id="2.40.10.350">
    <property type="entry name" value="Rod shape-determining protein MreC, domain 2"/>
    <property type="match status" value="1"/>
</dbReference>
<reference evidence="8 9" key="1">
    <citation type="submission" date="2023-06" db="EMBL/GenBank/DDBJ databases">
        <title>Five Gram-positive bacteria isolated from mangrove sediments in Shenzhen, Guangdong, China.</title>
        <authorList>
            <person name="Yu S."/>
            <person name="Zheng W."/>
            <person name="Huang Y."/>
        </authorList>
    </citation>
    <scope>NUCLEOTIDE SEQUENCE [LARGE SCALE GENOMIC DNA]</scope>
    <source>
        <strain evidence="8 9">SaN35-3</strain>
    </source>
</reference>
<comment type="similarity">
    <text evidence="1 5">Belongs to the MreC family.</text>
</comment>
<keyword evidence="6" id="KW-0175">Coiled coil</keyword>
<organism evidence="8 9">
    <name type="scientific">Bacillus carboniphilus</name>
    <dbReference type="NCBI Taxonomy" id="86663"/>
    <lineage>
        <taxon>Bacteria</taxon>
        <taxon>Bacillati</taxon>
        <taxon>Bacillota</taxon>
        <taxon>Bacilli</taxon>
        <taxon>Bacillales</taxon>
        <taxon>Bacillaceae</taxon>
        <taxon>Bacillus</taxon>
    </lineage>
</organism>
<protein>
    <recommendedName>
        <fullName evidence="2 5">Cell shape-determining protein MreC</fullName>
    </recommendedName>
    <alternativeName>
        <fullName evidence="4 5">Cell shape protein MreC</fullName>
    </alternativeName>
</protein>
<dbReference type="Pfam" id="PF04085">
    <property type="entry name" value="MreC"/>
    <property type="match status" value="1"/>
</dbReference>
<evidence type="ECO:0000256" key="5">
    <source>
        <dbReference type="PIRNR" id="PIRNR038471"/>
    </source>
</evidence>
<dbReference type="PANTHER" id="PTHR34138">
    <property type="entry name" value="CELL SHAPE-DETERMINING PROTEIN MREC"/>
    <property type="match status" value="1"/>
</dbReference>
<evidence type="ECO:0000256" key="1">
    <source>
        <dbReference type="ARBA" id="ARBA00009369"/>
    </source>
</evidence>
<feature type="coiled-coil region" evidence="6">
    <location>
        <begin position="69"/>
        <end position="113"/>
    </location>
</feature>
<evidence type="ECO:0000259" key="7">
    <source>
        <dbReference type="Pfam" id="PF04085"/>
    </source>
</evidence>
<evidence type="ECO:0000256" key="6">
    <source>
        <dbReference type="SAM" id="Coils"/>
    </source>
</evidence>
<keyword evidence="3 5" id="KW-0133">Cell shape</keyword>
<accession>A0ABY9K2G1</accession>
<evidence type="ECO:0000256" key="3">
    <source>
        <dbReference type="ARBA" id="ARBA00022960"/>
    </source>
</evidence>
<evidence type="ECO:0000256" key="4">
    <source>
        <dbReference type="ARBA" id="ARBA00032089"/>
    </source>
</evidence>
<name>A0ABY9K2G1_9BACI</name>
<keyword evidence="9" id="KW-1185">Reference proteome</keyword>
<dbReference type="PIRSF" id="PIRSF038471">
    <property type="entry name" value="MreC"/>
    <property type="match status" value="1"/>
</dbReference>
<dbReference type="EMBL" id="CP129013">
    <property type="protein sequence ID" value="WLR44086.1"/>
    <property type="molecule type" value="Genomic_DNA"/>
</dbReference>
<gene>
    <name evidence="8" type="primary">mreC</name>
    <name evidence="8" type="ORF">LC087_08320</name>
</gene>
<dbReference type="InterPro" id="IPR042175">
    <property type="entry name" value="Cell/Rod_MreC_2"/>
</dbReference>
<evidence type="ECO:0000313" key="8">
    <source>
        <dbReference type="EMBL" id="WLR44086.1"/>
    </source>
</evidence>
<dbReference type="RefSeq" id="WP_226542148.1">
    <property type="nucleotide sequence ID" value="NZ_CP129013.1"/>
</dbReference>
<dbReference type="InterPro" id="IPR042177">
    <property type="entry name" value="Cell/Rod_1"/>
</dbReference>
<dbReference type="InterPro" id="IPR055342">
    <property type="entry name" value="MreC_beta-barrel_core"/>
</dbReference>
<evidence type="ECO:0000256" key="2">
    <source>
        <dbReference type="ARBA" id="ARBA00013855"/>
    </source>
</evidence>
<dbReference type="NCBIfam" id="TIGR00219">
    <property type="entry name" value="mreC"/>
    <property type="match status" value="1"/>
</dbReference>